<dbReference type="Proteomes" id="UP001620645">
    <property type="component" value="Unassembled WGS sequence"/>
</dbReference>
<sequence>MAVGTGRKWRWGRGGNGGGNDGIDEEEGATFWAFSGLECARSPARTGWKRSCTLTPATTGIIGACGEQWTSTAWTCCKRRGVREARVRGQSAVQAEADVRGCQQPHVEQHSFFHIFSSFSNCTFVKTRKCLIVGACGESCYKVPICAEGYAYFNGYCYKAFTKADKEVKYSEAQKLCKSDGAELVSMHSELEREFVNVVAKLDTAVDKYGLDVLWRDEVCEKPEDVDKVMSKQKQMYGDGSNHTLSKFSGTLGGCGDYCKTGY</sequence>
<name>A0ABD2IRB3_HETSC</name>
<feature type="region of interest" description="Disordered" evidence="1">
    <location>
        <begin position="1"/>
        <end position="24"/>
    </location>
</feature>
<dbReference type="CDD" id="cd00037">
    <property type="entry name" value="CLECT"/>
    <property type="match status" value="1"/>
</dbReference>
<evidence type="ECO:0000313" key="2">
    <source>
        <dbReference type="EMBL" id="KAL3081846.1"/>
    </source>
</evidence>
<dbReference type="InterPro" id="IPR016186">
    <property type="entry name" value="C-type_lectin-like/link_sf"/>
</dbReference>
<organism evidence="2 3">
    <name type="scientific">Heterodera schachtii</name>
    <name type="common">Sugarbeet cyst nematode worm</name>
    <name type="synonym">Tylenchus schachtii</name>
    <dbReference type="NCBI Taxonomy" id="97005"/>
    <lineage>
        <taxon>Eukaryota</taxon>
        <taxon>Metazoa</taxon>
        <taxon>Ecdysozoa</taxon>
        <taxon>Nematoda</taxon>
        <taxon>Chromadorea</taxon>
        <taxon>Rhabditida</taxon>
        <taxon>Tylenchina</taxon>
        <taxon>Tylenchomorpha</taxon>
        <taxon>Tylenchoidea</taxon>
        <taxon>Heteroderidae</taxon>
        <taxon>Heteroderinae</taxon>
        <taxon>Heterodera</taxon>
    </lineage>
</organism>
<dbReference type="EMBL" id="JBICCN010000261">
    <property type="protein sequence ID" value="KAL3081846.1"/>
    <property type="molecule type" value="Genomic_DNA"/>
</dbReference>
<feature type="compositionally biased region" description="Gly residues" evidence="1">
    <location>
        <begin position="12"/>
        <end position="21"/>
    </location>
</feature>
<evidence type="ECO:0000313" key="3">
    <source>
        <dbReference type="Proteomes" id="UP001620645"/>
    </source>
</evidence>
<gene>
    <name evidence="2" type="ORF">niasHS_012294</name>
</gene>
<keyword evidence="3" id="KW-1185">Reference proteome</keyword>
<evidence type="ECO:0008006" key="4">
    <source>
        <dbReference type="Google" id="ProtNLM"/>
    </source>
</evidence>
<proteinExistence type="predicted"/>
<protein>
    <recommendedName>
        <fullName evidence="4">C-type lectin domain-containing protein</fullName>
    </recommendedName>
</protein>
<accession>A0ABD2IRB3</accession>
<reference evidence="2 3" key="1">
    <citation type="submission" date="2024-10" db="EMBL/GenBank/DDBJ databases">
        <authorList>
            <person name="Kim D."/>
        </authorList>
    </citation>
    <scope>NUCLEOTIDE SEQUENCE [LARGE SCALE GENOMIC DNA]</scope>
    <source>
        <strain evidence="2">Taebaek</strain>
    </source>
</reference>
<dbReference type="AlphaFoldDB" id="A0ABD2IRB3"/>
<evidence type="ECO:0000256" key="1">
    <source>
        <dbReference type="SAM" id="MobiDB-lite"/>
    </source>
</evidence>
<comment type="caution">
    <text evidence="2">The sequence shown here is derived from an EMBL/GenBank/DDBJ whole genome shotgun (WGS) entry which is preliminary data.</text>
</comment>
<dbReference type="InterPro" id="IPR016187">
    <property type="entry name" value="CTDL_fold"/>
</dbReference>
<dbReference type="Gene3D" id="3.10.100.10">
    <property type="entry name" value="Mannose-Binding Protein A, subunit A"/>
    <property type="match status" value="1"/>
</dbReference>
<dbReference type="SUPFAM" id="SSF56436">
    <property type="entry name" value="C-type lectin-like"/>
    <property type="match status" value="1"/>
</dbReference>